<evidence type="ECO:0000256" key="1">
    <source>
        <dbReference type="SAM" id="MobiDB-lite"/>
    </source>
</evidence>
<feature type="compositionally biased region" description="Basic and acidic residues" evidence="1">
    <location>
        <begin position="633"/>
        <end position="661"/>
    </location>
</feature>
<name>A0ABD3V8S3_SINWO</name>
<organism evidence="2 3">
    <name type="scientific">Sinanodonta woodiana</name>
    <name type="common">Chinese pond mussel</name>
    <name type="synonym">Anodonta woodiana</name>
    <dbReference type="NCBI Taxonomy" id="1069815"/>
    <lineage>
        <taxon>Eukaryota</taxon>
        <taxon>Metazoa</taxon>
        <taxon>Spiralia</taxon>
        <taxon>Lophotrochozoa</taxon>
        <taxon>Mollusca</taxon>
        <taxon>Bivalvia</taxon>
        <taxon>Autobranchia</taxon>
        <taxon>Heteroconchia</taxon>
        <taxon>Palaeoheterodonta</taxon>
        <taxon>Unionida</taxon>
        <taxon>Unionoidea</taxon>
        <taxon>Unionidae</taxon>
        <taxon>Unioninae</taxon>
        <taxon>Sinanodonta</taxon>
    </lineage>
</organism>
<dbReference type="EMBL" id="JBJQND010000013">
    <property type="protein sequence ID" value="KAL3857989.1"/>
    <property type="molecule type" value="Genomic_DNA"/>
</dbReference>
<feature type="compositionally biased region" description="Basic and acidic residues" evidence="1">
    <location>
        <begin position="462"/>
        <end position="474"/>
    </location>
</feature>
<feature type="region of interest" description="Disordered" evidence="1">
    <location>
        <begin position="277"/>
        <end position="320"/>
    </location>
</feature>
<feature type="compositionally biased region" description="Basic and acidic residues" evidence="1">
    <location>
        <begin position="563"/>
        <end position="608"/>
    </location>
</feature>
<comment type="caution">
    <text evidence="2">The sequence shown here is derived from an EMBL/GenBank/DDBJ whole genome shotgun (WGS) entry which is preliminary data.</text>
</comment>
<evidence type="ECO:0000313" key="3">
    <source>
        <dbReference type="Proteomes" id="UP001634394"/>
    </source>
</evidence>
<protein>
    <submittedName>
        <fullName evidence="2">Uncharacterized protein</fullName>
    </submittedName>
</protein>
<dbReference type="Proteomes" id="UP001634394">
    <property type="component" value="Unassembled WGS sequence"/>
</dbReference>
<keyword evidence="3" id="KW-1185">Reference proteome</keyword>
<reference evidence="2 3" key="1">
    <citation type="submission" date="2024-11" db="EMBL/GenBank/DDBJ databases">
        <title>Chromosome-level genome assembly of the freshwater bivalve Anodonta woodiana.</title>
        <authorList>
            <person name="Chen X."/>
        </authorList>
    </citation>
    <scope>NUCLEOTIDE SEQUENCE [LARGE SCALE GENOMIC DNA]</scope>
    <source>
        <strain evidence="2">MN2024</strain>
        <tissue evidence="2">Gills</tissue>
    </source>
</reference>
<dbReference type="PANTHER" id="PTHR21219:SF4">
    <property type="entry name" value="PID DOMAIN-CONTAINING PROTEIN"/>
    <property type="match status" value="1"/>
</dbReference>
<accession>A0ABD3V8S3</accession>
<feature type="compositionally biased region" description="Basic and acidic residues" evidence="1">
    <location>
        <begin position="248"/>
        <end position="259"/>
    </location>
</feature>
<feature type="compositionally biased region" description="Basic and acidic residues" evidence="1">
    <location>
        <begin position="289"/>
        <end position="304"/>
    </location>
</feature>
<evidence type="ECO:0000313" key="2">
    <source>
        <dbReference type="EMBL" id="KAL3857989.1"/>
    </source>
</evidence>
<feature type="compositionally biased region" description="Basic and acidic residues" evidence="1">
    <location>
        <begin position="355"/>
        <end position="372"/>
    </location>
</feature>
<feature type="region of interest" description="Disordered" evidence="1">
    <location>
        <begin position="180"/>
        <end position="204"/>
    </location>
</feature>
<feature type="compositionally biased region" description="Low complexity" evidence="1">
    <location>
        <begin position="180"/>
        <end position="193"/>
    </location>
</feature>
<dbReference type="AlphaFoldDB" id="A0ABD3V8S3"/>
<feature type="region of interest" description="Disordered" evidence="1">
    <location>
        <begin position="228"/>
        <end position="259"/>
    </location>
</feature>
<feature type="compositionally biased region" description="Basic and acidic residues" evidence="1">
    <location>
        <begin position="518"/>
        <end position="527"/>
    </location>
</feature>
<gene>
    <name evidence="2" type="ORF">ACJMK2_012608</name>
</gene>
<sequence>MEAEFAVQYLGDSMLSKGTTGLGVLQKPLKEKYFQYRKSDDRKYAPDISMRIKPSGICLVFPKGYPGKKSEDYFDISSVHYVEAVRFVAEKKDKKQYFAFLPVDEASATNASTEKLFSVLEKKYHFLLKQHHPPIVACVMRRTSGVKAVDCHMFITYNENDAFGISSVLSSFQKTGAREYSGAPSGPYGSSAYTSSQRNQDDIPKDRDEFALRDSRQFELRDDYFRDSSRGEKTSYDPNRISGSLYDSSREDGRSFPKDSKEYLGWEREDLPNLRYDDRYPNVSQGNRFLEERGRPLNDHDKYGRPTSPSFPGGSNYYGDKEDKFKVQEMQRAYDGEQREFLRTRQVSGAFDNNFDDRYNNRRSDDYDRNRDGMYSPRVNARPSSPGFRDGARPPDMYKSPPPTSGDPYRKSTPESPRGPSTRAFSPGRTRSPPLARPPQRALSPVPRGPIDEVFSASNLESRQEFDRGSDSRGRPVAKVPPHMVGGIKVLPTGGFKLPLKPATPRSPPMSPKSMPKPYDDDGHSDENSPYDNAYPKIGLIGIKKARPLSDNERSPYRNPYGDTRDRFVEDNRNSGRSKSEVYYQHDESYDRHSNNLIEKKDSSRYRENNGSGQPWSFQEEIDKFSKNGGWRNEYKSHSEQDFSDKPYYSDRGKGSGDDSNRSGSGLSHIRDAEIADMFTNLRTGPRPFDTNLEQGLGYLP</sequence>
<dbReference type="PANTHER" id="PTHR21219">
    <property type="entry name" value="FI19613P1"/>
    <property type="match status" value="1"/>
</dbReference>
<proteinExistence type="predicted"/>
<feature type="region of interest" description="Disordered" evidence="1">
    <location>
        <begin position="351"/>
        <end position="701"/>
    </location>
</feature>